<dbReference type="GO" id="GO:0006508">
    <property type="term" value="P:proteolysis"/>
    <property type="evidence" value="ECO:0007669"/>
    <property type="project" value="UniProtKB-KW"/>
</dbReference>
<keyword evidence="3" id="KW-0378">Hydrolase</keyword>
<dbReference type="NCBIfam" id="NF011131">
    <property type="entry name" value="PRK14553.2-4"/>
    <property type="match status" value="1"/>
</dbReference>
<reference evidence="7 8" key="1">
    <citation type="submission" date="2018-12" db="EMBL/GenBank/DDBJ databases">
        <title>Genome sequence from the cellulolytic species, Caldicellulosiruptor changbaiensis.</title>
        <authorList>
            <person name="Blumer-Schuette S.E."/>
            <person name="Mendoza C."/>
        </authorList>
    </citation>
    <scope>NUCLEOTIDE SEQUENCE [LARGE SCALE GENOMIC DNA]</scope>
    <source>
        <strain evidence="7 8">CBS-Z</strain>
    </source>
</reference>
<accession>A0A3T0D933</accession>
<dbReference type="KEGG" id="ccha:ELD05_08590"/>
<evidence type="ECO:0000313" key="8">
    <source>
        <dbReference type="Proteomes" id="UP000282930"/>
    </source>
</evidence>
<sequence>MIEATFLKSQKKGYYKIVVKGHSHFAPKGKDIVCSAVSSIVLANVNGCIEILKAEHSLEQKEGYLEFEVLNNNEEVTKGCSLLLQTAYLALKELESQYPKYVKVEVKEDEVNI</sequence>
<dbReference type="PANTHER" id="PTHR39178:SF1">
    <property type="entry name" value="RIBOSOMAL-PROCESSING CYSTEINE PROTEASE PRP"/>
    <property type="match status" value="1"/>
</dbReference>
<dbReference type="GO" id="GO:0042254">
    <property type="term" value="P:ribosome biogenesis"/>
    <property type="evidence" value="ECO:0007669"/>
    <property type="project" value="UniProtKB-KW"/>
</dbReference>
<keyword evidence="2 7" id="KW-0645">Protease</keyword>
<dbReference type="SUPFAM" id="SSF118010">
    <property type="entry name" value="TM1457-like"/>
    <property type="match status" value="1"/>
</dbReference>
<name>A0A3T0D933_9FIRM</name>
<keyword evidence="1" id="KW-0690">Ribosome biogenesis</keyword>
<dbReference type="PANTHER" id="PTHR39178">
    <property type="entry name" value="HYPOTHETICAL RIBOSOME-ASSOCIATED PROTEIN"/>
    <property type="match status" value="1"/>
</dbReference>
<dbReference type="Proteomes" id="UP000282930">
    <property type="component" value="Chromosome"/>
</dbReference>
<evidence type="ECO:0000313" key="7">
    <source>
        <dbReference type="EMBL" id="AZT91665.1"/>
    </source>
</evidence>
<evidence type="ECO:0000256" key="3">
    <source>
        <dbReference type="ARBA" id="ARBA00022801"/>
    </source>
</evidence>
<dbReference type="Gene3D" id="3.30.70.1490">
    <property type="entry name" value="Cysteine protease Prp"/>
    <property type="match status" value="1"/>
</dbReference>
<proteinExistence type="inferred from homology"/>
<keyword evidence="8" id="KW-1185">Reference proteome</keyword>
<evidence type="ECO:0000256" key="5">
    <source>
        <dbReference type="ARBA" id="ARBA00044503"/>
    </source>
</evidence>
<evidence type="ECO:0000256" key="2">
    <source>
        <dbReference type="ARBA" id="ARBA00022670"/>
    </source>
</evidence>
<protein>
    <recommendedName>
        <fullName evidence="6">Ribosomal processing cysteine protease Prp</fullName>
    </recommendedName>
</protein>
<comment type="similarity">
    <text evidence="5">Belongs to the Prp family.</text>
</comment>
<dbReference type="InterPro" id="IPR036764">
    <property type="entry name" value="Peptidase_Prp_sf"/>
</dbReference>
<dbReference type="AlphaFoldDB" id="A0A3T0D933"/>
<gene>
    <name evidence="7" type="ORF">ELD05_08590</name>
</gene>
<evidence type="ECO:0000256" key="6">
    <source>
        <dbReference type="ARBA" id="ARBA00044538"/>
    </source>
</evidence>
<dbReference type="InterPro" id="IPR007422">
    <property type="entry name" value="Peptidase_Prp"/>
</dbReference>
<organism evidence="7 8">
    <name type="scientific">Caldicellulosiruptor changbaiensis</name>
    <dbReference type="NCBI Taxonomy" id="1222016"/>
    <lineage>
        <taxon>Bacteria</taxon>
        <taxon>Bacillati</taxon>
        <taxon>Bacillota</taxon>
        <taxon>Bacillota incertae sedis</taxon>
        <taxon>Caldicellulosiruptorales</taxon>
        <taxon>Caldicellulosiruptoraceae</taxon>
        <taxon>Caldicellulosiruptor</taxon>
    </lineage>
</organism>
<keyword evidence="4" id="KW-0788">Thiol protease</keyword>
<dbReference type="GO" id="GO:0008234">
    <property type="term" value="F:cysteine-type peptidase activity"/>
    <property type="evidence" value="ECO:0007669"/>
    <property type="project" value="UniProtKB-KW"/>
</dbReference>
<evidence type="ECO:0000256" key="1">
    <source>
        <dbReference type="ARBA" id="ARBA00022517"/>
    </source>
</evidence>
<dbReference type="EMBL" id="CP034791">
    <property type="protein sequence ID" value="AZT91665.1"/>
    <property type="molecule type" value="Genomic_DNA"/>
</dbReference>
<evidence type="ECO:0000256" key="4">
    <source>
        <dbReference type="ARBA" id="ARBA00022807"/>
    </source>
</evidence>
<dbReference type="Pfam" id="PF04327">
    <property type="entry name" value="Peptidase_Prp"/>
    <property type="match status" value="1"/>
</dbReference>
<dbReference type="CDD" id="cd16332">
    <property type="entry name" value="Prp-like"/>
    <property type="match status" value="1"/>
</dbReference>
<dbReference type="RefSeq" id="WP_011917096.1">
    <property type="nucleotide sequence ID" value="NZ_CP034791.1"/>
</dbReference>